<gene>
    <name evidence="3" type="ORF">FOMPIDRAFT_1030686</name>
</gene>
<dbReference type="InterPro" id="IPR018803">
    <property type="entry name" value="Ish1/Msc1-like"/>
</dbReference>
<keyword evidence="4" id="KW-1185">Reference proteome</keyword>
<dbReference type="Proteomes" id="UP000015241">
    <property type="component" value="Unassembled WGS sequence"/>
</dbReference>
<reference evidence="3 4" key="1">
    <citation type="journal article" date="2012" name="Science">
        <title>The Paleozoic origin of enzymatic lignin decomposition reconstructed from 31 fungal genomes.</title>
        <authorList>
            <person name="Floudas D."/>
            <person name="Binder M."/>
            <person name="Riley R."/>
            <person name="Barry K."/>
            <person name="Blanchette R.A."/>
            <person name="Henrissat B."/>
            <person name="Martinez A.T."/>
            <person name="Otillar R."/>
            <person name="Spatafora J.W."/>
            <person name="Yadav J.S."/>
            <person name="Aerts A."/>
            <person name="Benoit I."/>
            <person name="Boyd A."/>
            <person name="Carlson A."/>
            <person name="Copeland A."/>
            <person name="Coutinho P.M."/>
            <person name="de Vries R.P."/>
            <person name="Ferreira P."/>
            <person name="Findley K."/>
            <person name="Foster B."/>
            <person name="Gaskell J."/>
            <person name="Glotzer D."/>
            <person name="Gorecki P."/>
            <person name="Heitman J."/>
            <person name="Hesse C."/>
            <person name="Hori C."/>
            <person name="Igarashi K."/>
            <person name="Jurgens J.A."/>
            <person name="Kallen N."/>
            <person name="Kersten P."/>
            <person name="Kohler A."/>
            <person name="Kuees U."/>
            <person name="Kumar T.K.A."/>
            <person name="Kuo A."/>
            <person name="LaButti K."/>
            <person name="Larrondo L.F."/>
            <person name="Lindquist E."/>
            <person name="Ling A."/>
            <person name="Lombard V."/>
            <person name="Lucas S."/>
            <person name="Lundell T."/>
            <person name="Martin R."/>
            <person name="McLaughlin D.J."/>
            <person name="Morgenstern I."/>
            <person name="Morin E."/>
            <person name="Murat C."/>
            <person name="Nagy L.G."/>
            <person name="Nolan M."/>
            <person name="Ohm R.A."/>
            <person name="Patyshakuliyeva A."/>
            <person name="Rokas A."/>
            <person name="Ruiz-Duenas F.J."/>
            <person name="Sabat G."/>
            <person name="Salamov A."/>
            <person name="Samejima M."/>
            <person name="Schmutz J."/>
            <person name="Slot J.C."/>
            <person name="St John F."/>
            <person name="Stenlid J."/>
            <person name="Sun H."/>
            <person name="Sun S."/>
            <person name="Syed K."/>
            <person name="Tsang A."/>
            <person name="Wiebenga A."/>
            <person name="Young D."/>
            <person name="Pisabarro A."/>
            <person name="Eastwood D.C."/>
            <person name="Martin F."/>
            <person name="Cullen D."/>
            <person name="Grigoriev I.V."/>
            <person name="Hibbett D.S."/>
        </authorList>
    </citation>
    <scope>NUCLEOTIDE SEQUENCE</scope>
    <source>
        <strain evidence="4">FP-58527</strain>
    </source>
</reference>
<evidence type="ECO:0000313" key="3">
    <source>
        <dbReference type="EMBL" id="EPT00065.1"/>
    </source>
</evidence>
<protein>
    <submittedName>
        <fullName evidence="3">Uncharacterized protein</fullName>
    </submittedName>
</protein>
<dbReference type="STRING" id="743788.S8FP35"/>
<dbReference type="EMBL" id="KE504152">
    <property type="protein sequence ID" value="EPT00065.1"/>
    <property type="molecule type" value="Genomic_DNA"/>
</dbReference>
<feature type="compositionally biased region" description="Polar residues" evidence="1">
    <location>
        <begin position="528"/>
        <end position="537"/>
    </location>
</feature>
<feature type="signal peptide" evidence="2">
    <location>
        <begin position="1"/>
        <end position="18"/>
    </location>
</feature>
<evidence type="ECO:0000256" key="1">
    <source>
        <dbReference type="SAM" id="MobiDB-lite"/>
    </source>
</evidence>
<sequence>MVKSGDLVLLAIALGTQASFWGDPSPSAGRRAGKLSDFARFVHHLNGRTEYTGWSSSELIAWLESRNIPIPTTTPGPSVNDLRSLVSSNWETATHTAGAWGAAQTDWAADQAGQAQAAFWNYYGHLKKDAFDSWDETRLREYLLEQGVVEPSGTREQLALLAKQKWTQASSSASAYSLSASSLASQASQSASSVGASASSLGSSARARASTAVQGDKVHQASKSASSVAASASAQVEQVLDDSKDYIYSTWDDNALRTYLESKGIIESKQQATRNQLLQWMRDTYATAANPIWEAWSDSYIHQWLVRHGVIQSDPQQKRHEYLALMKHYYYNPQEMVWSSWDDSQMKQWLVDHGVVKNNAQVKRDKLEKLLADNYAHTQDVLWGSWTDSDMRNWLIERGYIRTDAQKTRDEFVKLMQHKHSDYTARTAPYLVWPDARLRAYLREHGVSENAVPTSRPGLLQEARIRYVQTQGRAEAIIGKVKGALHGATEAAEERIGKVIEKLTGGAESARVHVGEGVESGGDKVKTAGQNMQKTEL</sequence>
<accession>S8FP35</accession>
<dbReference type="InParanoid" id="S8FP35"/>
<feature type="chain" id="PRO_5004551738" evidence="2">
    <location>
        <begin position="19"/>
        <end position="537"/>
    </location>
</feature>
<evidence type="ECO:0000256" key="2">
    <source>
        <dbReference type="SAM" id="SignalP"/>
    </source>
</evidence>
<feature type="region of interest" description="Disordered" evidence="1">
    <location>
        <begin position="516"/>
        <end position="537"/>
    </location>
</feature>
<dbReference type="OrthoDB" id="2527403at2759"/>
<dbReference type="AlphaFoldDB" id="S8FP35"/>
<proteinExistence type="predicted"/>
<dbReference type="eggNOG" id="ENOG502RNIV">
    <property type="taxonomic scope" value="Eukaryota"/>
</dbReference>
<evidence type="ECO:0000313" key="4">
    <source>
        <dbReference type="Proteomes" id="UP000015241"/>
    </source>
</evidence>
<dbReference type="Pfam" id="PF10281">
    <property type="entry name" value="Ish1"/>
    <property type="match status" value="5"/>
</dbReference>
<name>S8FP35_FOMSC</name>
<organism evidence="3 4">
    <name type="scientific">Fomitopsis schrenkii</name>
    <name type="common">Brown rot fungus</name>
    <dbReference type="NCBI Taxonomy" id="2126942"/>
    <lineage>
        <taxon>Eukaryota</taxon>
        <taxon>Fungi</taxon>
        <taxon>Dikarya</taxon>
        <taxon>Basidiomycota</taxon>
        <taxon>Agaricomycotina</taxon>
        <taxon>Agaricomycetes</taxon>
        <taxon>Polyporales</taxon>
        <taxon>Fomitopsis</taxon>
    </lineage>
</organism>
<feature type="compositionally biased region" description="Basic and acidic residues" evidence="1">
    <location>
        <begin position="516"/>
        <end position="526"/>
    </location>
</feature>
<keyword evidence="2" id="KW-0732">Signal</keyword>
<dbReference type="HOGENOM" id="CLU_022672_2_0_1"/>